<gene>
    <name evidence="1" type="ORF">HMPREF9944_01258</name>
</gene>
<protein>
    <submittedName>
        <fullName evidence="1">Uncharacterized protein</fullName>
    </submittedName>
</protein>
<name>H1HM64_9BACT</name>
<dbReference type="AlphaFoldDB" id="H1HM64"/>
<accession>H1HM64</accession>
<sequence length="34" mass="4031">MQRNFDFSASFNAYYLVNPNNLLTHTHTHTHTHT</sequence>
<proteinExistence type="predicted"/>
<evidence type="ECO:0000313" key="2">
    <source>
        <dbReference type="Proteomes" id="UP000003167"/>
    </source>
</evidence>
<organism evidence="1 2">
    <name type="scientific">Segatella maculosa OT 289</name>
    <dbReference type="NCBI Taxonomy" id="999422"/>
    <lineage>
        <taxon>Bacteria</taxon>
        <taxon>Pseudomonadati</taxon>
        <taxon>Bacteroidota</taxon>
        <taxon>Bacteroidia</taxon>
        <taxon>Bacteroidales</taxon>
        <taxon>Prevotellaceae</taxon>
        <taxon>Segatella</taxon>
    </lineage>
</organism>
<dbReference type="HOGENOM" id="CLU_217267_0_0_10"/>
<evidence type="ECO:0000313" key="1">
    <source>
        <dbReference type="EMBL" id="EHO70857.1"/>
    </source>
</evidence>
<dbReference type="Proteomes" id="UP000003167">
    <property type="component" value="Unassembled WGS sequence"/>
</dbReference>
<reference evidence="1 2" key="1">
    <citation type="submission" date="2011-12" db="EMBL/GenBank/DDBJ databases">
        <title>The Genome Sequence of Prevotella maculosa OT 289.</title>
        <authorList>
            <consortium name="The Broad Institute Genome Sequencing Platform"/>
            <person name="Earl A."/>
            <person name="Ward D."/>
            <person name="Feldgarden M."/>
            <person name="Gevers D."/>
            <person name="Izard J."/>
            <person name="Blanton J.M."/>
            <person name="Mathney J."/>
            <person name="Tanner A.C."/>
            <person name="Dewhirst F.E."/>
            <person name="Young S.K."/>
            <person name="Zeng Q."/>
            <person name="Gargeya S."/>
            <person name="Fitzgerald M."/>
            <person name="Haas B."/>
            <person name="Abouelleil A."/>
            <person name="Alvarado L."/>
            <person name="Arachchi H.M."/>
            <person name="Berlin A."/>
            <person name="Chapman S.B."/>
            <person name="Gearin G."/>
            <person name="Goldberg J."/>
            <person name="Griggs A."/>
            <person name="Gujja S."/>
            <person name="Hansen M."/>
            <person name="Heiman D."/>
            <person name="Howarth C."/>
            <person name="Larimer J."/>
            <person name="Lui A."/>
            <person name="MacDonald P.J.P."/>
            <person name="McCowen C."/>
            <person name="Montmayeur A."/>
            <person name="Murphy C."/>
            <person name="Neiman D."/>
            <person name="Pearson M."/>
            <person name="Priest M."/>
            <person name="Roberts A."/>
            <person name="Saif S."/>
            <person name="Shea T."/>
            <person name="Sisk P."/>
            <person name="Stolte C."/>
            <person name="Sykes S."/>
            <person name="Wortman J."/>
            <person name="Nusbaum C."/>
            <person name="Birren B."/>
        </authorList>
    </citation>
    <scope>NUCLEOTIDE SEQUENCE [LARGE SCALE GENOMIC DNA]</scope>
    <source>
        <strain evidence="1 2">OT 289</strain>
    </source>
</reference>
<feature type="non-terminal residue" evidence="1">
    <location>
        <position position="34"/>
    </location>
</feature>
<keyword evidence="2" id="KW-1185">Reference proteome</keyword>
<dbReference type="EMBL" id="AGEK01000023">
    <property type="protein sequence ID" value="EHO70857.1"/>
    <property type="molecule type" value="Genomic_DNA"/>
</dbReference>
<comment type="caution">
    <text evidence="1">The sequence shown here is derived from an EMBL/GenBank/DDBJ whole genome shotgun (WGS) entry which is preliminary data.</text>
</comment>